<gene>
    <name evidence="11" type="ORF">SPS_32</name>
</gene>
<dbReference type="EMBL" id="MH684921">
    <property type="protein sequence ID" value="AXN53743.1"/>
    <property type="molecule type" value="Genomic_DNA"/>
</dbReference>
<proteinExistence type="predicted"/>
<keyword evidence="8" id="KW-1171">Viral genome ejection through host cell envelope</keyword>
<reference evidence="11 12" key="1">
    <citation type="submission" date="2018-07" db="EMBL/GenBank/DDBJ databases">
        <title>Relating species composition and interactions to biofilm formation in a model drinking water community.</title>
        <authorList>
            <person name="Thompson A."/>
            <person name="English E.L."/>
            <person name="Willsey G."/>
            <person name="Nock A.M."/>
            <person name="Eckstrom K."/>
            <person name="Tighe S.W."/>
            <person name="Bavelock M."/>
            <person name="Cairns B."/>
            <person name="Foote A."/>
            <person name="Schulman H."/>
            <person name="Gupta S."/>
            <person name="Kadouri D."/>
            <person name="Wargo M.J."/>
        </authorList>
    </citation>
    <scope>NUCLEOTIDE SEQUENCE [LARGE SCALE GENOMIC DNA]</scope>
    <source>
        <strain evidence="11">SPS</strain>
    </source>
</reference>
<keyword evidence="3" id="KW-1244">Viral short tail ejection system</keyword>
<keyword evidence="9" id="KW-0231">Viral genome packaging</keyword>
<dbReference type="GO" id="GO:0044423">
    <property type="term" value="C:virion component"/>
    <property type="evidence" value="ECO:0007669"/>
    <property type="project" value="UniProtKB-KW"/>
</dbReference>
<evidence type="ECO:0000256" key="3">
    <source>
        <dbReference type="ARBA" id="ARBA00022470"/>
    </source>
</evidence>
<dbReference type="InterPro" id="IPR020991">
    <property type="entry name" value="Connector_podovirus"/>
</dbReference>
<protein>
    <submittedName>
        <fullName evidence="11">Head-to-tail joining protein</fullName>
    </submittedName>
</protein>
<sequence length="509" mass="56305">MAFAGNAPGRWAQLDGVRRGFITRCENYAAYTLPKICLPDNQNDNNRDVSQDFQAVGAQSTNHLANKLMLALFAPSRPFFRLDPSKAVQKQINEAGVDQTEIDDAIAQAEKAAIKTLDKKAIRPKLYESVKHLIVTGNVMIDLSDTFRVLGIKKYVVRRSLSGKPLEMMIADKMVIDELDEDVKQQALRYLGNTPDRAVTLYRWIIRDANGDYRMTQWVDNYQLPKKFDGKWSEEDCPFRPLTWDLADGQHYGTGLVEDYENDFSGLSALSRAQVQGAILASEFRWLVNPAGMTRVEDFESTANGGALPGTEGDVTLIQSGKSGDLQITMNMSAEYVNRIGRGFLMGSQLVRDAERVTAEEIRMVATELETALGGAYSRIAVDFQLPLARWLLREIDVPTKDFDPTIVTGLDALSRGGDLDEIKLWLADVAALNNLPEPALQELNLGALYKALAIPRRINVTPYLKTDEQKQAEAQAMQQAQAQAAGMQAGVNVAENGAKVQQEQAADG</sequence>
<comment type="function">
    <text evidence="1">Forms the portal vertex of the capsid. This portal plays critical roles in head assembly, genome packaging, neck/tail attachment, and genome ejection. The portal protein multimerizes as a single ring-shaped homododecamer arranged around a central channel.</text>
</comment>
<evidence type="ECO:0000256" key="10">
    <source>
        <dbReference type="ARBA" id="ARBA00023296"/>
    </source>
</evidence>
<organism evidence="11 12">
    <name type="scientific">Sphingomonas phage Scott</name>
    <dbReference type="NCBI Taxonomy" id="2282912"/>
    <lineage>
        <taxon>Viruses</taxon>
        <taxon>Duplodnaviria</taxon>
        <taxon>Heunggongvirae</taxon>
        <taxon>Uroviricota</taxon>
        <taxon>Caudoviricetes</taxon>
        <taxon>Autographivirales</taxon>
        <taxon>Autonotataviridae</taxon>
        <taxon>Scottvirus</taxon>
        <taxon>Scottvirus scott</taxon>
    </lineage>
</organism>
<accession>A0A346FDC9</accession>
<keyword evidence="12" id="KW-1185">Reference proteome</keyword>
<evidence type="ECO:0000313" key="11">
    <source>
        <dbReference type="EMBL" id="AXN53743.1"/>
    </source>
</evidence>
<keyword evidence="7" id="KW-0118">Viral capsid assembly</keyword>
<evidence type="ECO:0000256" key="7">
    <source>
        <dbReference type="ARBA" id="ARBA00022950"/>
    </source>
</evidence>
<keyword evidence="10" id="KW-1160">Virus entry into host cell</keyword>
<dbReference type="Proteomes" id="UP000260554">
    <property type="component" value="Segment"/>
</dbReference>
<keyword evidence="5" id="KW-1188">Viral release from host cell</keyword>
<evidence type="ECO:0000256" key="9">
    <source>
        <dbReference type="ARBA" id="ARBA00023219"/>
    </source>
</evidence>
<keyword evidence="6" id="KW-0946">Virion</keyword>
<keyword evidence="4" id="KW-1162">Viral penetration into host cytoplasm</keyword>
<evidence type="ECO:0000313" key="12">
    <source>
        <dbReference type="Proteomes" id="UP000260554"/>
    </source>
</evidence>
<evidence type="ECO:0000256" key="5">
    <source>
        <dbReference type="ARBA" id="ARBA00022612"/>
    </source>
</evidence>
<evidence type="ECO:0000256" key="2">
    <source>
        <dbReference type="ARBA" id="ARBA00004328"/>
    </source>
</evidence>
<comment type="subcellular location">
    <subcellularLocation>
        <location evidence="2">Virion</location>
    </subcellularLocation>
</comment>
<dbReference type="GO" id="GO:0099002">
    <property type="term" value="P:symbiont genome ejection through host cell envelope, short tail mechanism"/>
    <property type="evidence" value="ECO:0007669"/>
    <property type="project" value="UniProtKB-KW"/>
</dbReference>
<evidence type="ECO:0000256" key="8">
    <source>
        <dbReference type="ARBA" id="ARBA00023009"/>
    </source>
</evidence>
<name>A0A346FDC9_9CAUD</name>
<evidence type="ECO:0000256" key="1">
    <source>
        <dbReference type="ARBA" id="ARBA00003421"/>
    </source>
</evidence>
<evidence type="ECO:0000256" key="4">
    <source>
        <dbReference type="ARBA" id="ARBA00022595"/>
    </source>
</evidence>
<dbReference type="Pfam" id="PF12236">
    <property type="entry name" value="Head-tail_con"/>
    <property type="match status" value="1"/>
</dbReference>
<evidence type="ECO:0000256" key="6">
    <source>
        <dbReference type="ARBA" id="ARBA00022844"/>
    </source>
</evidence>